<dbReference type="Pfam" id="PF18962">
    <property type="entry name" value="Por_Secre_tail"/>
    <property type="match status" value="1"/>
</dbReference>
<evidence type="ECO:0000313" key="4">
    <source>
        <dbReference type="Proteomes" id="UP001327027"/>
    </source>
</evidence>
<evidence type="ECO:0000256" key="1">
    <source>
        <dbReference type="ARBA" id="ARBA00022729"/>
    </source>
</evidence>
<accession>A0ABU5ZVD6</accession>
<keyword evidence="4" id="KW-1185">Reference proteome</keyword>
<name>A0ABU5ZVD6_9FLAO</name>
<dbReference type="InterPro" id="IPR025667">
    <property type="entry name" value="SprB_repeat"/>
</dbReference>
<dbReference type="NCBIfam" id="TIGR04183">
    <property type="entry name" value="Por_Secre_tail"/>
    <property type="match status" value="1"/>
</dbReference>
<comment type="caution">
    <text evidence="3">The sequence shown here is derived from an EMBL/GenBank/DDBJ whole genome shotgun (WGS) entry which is preliminary data.</text>
</comment>
<reference evidence="3 4" key="1">
    <citation type="journal article" date="2013" name="Int. J. Syst. Evol. Microbiol.">
        <title>Aquimarina gracilis sp. nov., isolated from the gut microflora of a mussel, Mytilus coruscus, and emended description of Aquimarina spongiae.</title>
        <authorList>
            <person name="Park S.C."/>
            <person name="Choe H.N."/>
            <person name="Baik K.S."/>
            <person name="Seong C.N."/>
        </authorList>
    </citation>
    <scope>NUCLEOTIDE SEQUENCE [LARGE SCALE GENOMIC DNA]</scope>
    <source>
        <strain evidence="3 4">PSC32</strain>
    </source>
</reference>
<dbReference type="InterPro" id="IPR026444">
    <property type="entry name" value="Secre_tail"/>
</dbReference>
<sequence>MKRLIVLLSIFLSFYGQELHAQDGKYKIRYEWKYSDFGRQYHCTYYEVKVKFVGEPDFTTIGSGAWSGNRNGTLRGELNNIDPGRRIEKFYFLAQRSIGRRCGRRQRRRGEANATHSYCRTFSYDLSGYGEAIGGASIKLFVEPIVKLRFSDGTPTSRTPIACVSEGIGIQASTDFPQWNNIYRWEFVERTTQTLSQEYLRAVDRANRAYDDYRRCQSSSGGGGGPIGPAPLAIKSASVTPVAKVEEDPPIGIRMSPILVPNCPPGPCDIYCEIWQRAQEDVQRIIDRGGQYTPVYTWRSIPKFNGDPQINLKLTDLYAEGTAGFNSRVNKPIRIRVKPNCGSSDKESNTVLVQFLPEPPGISRDPSIEQPTCSYDSDGSFKVFFDRLLYDNEELNIRLKKLEEGKNALPNIRTPDQLAMTRAQYLNLVNSRYGIPAGNNTDITNNHPRFNTTERSYRWSGGVAEGEYVLIVSGYKLDSGTSYNNVTPLCEEFFYFFEIKAPDPVVYSYKHLQDETCFNRKDGQIEITASGGTNPPSRRAKYKYTINKDGAFYTEGTFTASPHKIENLPDGRYTIKVTDFQDCEDRVSTHAPVVIEKAEDIVHNILTENVTNPSQPNAKDGEIEVNWIQGGVPLEGSGFKYMDYTIHLNGDPMDSDNFGGRADITGFTILGLPRGIHEIKYVDKNTCEKIITLPEIKDPEPITFKINKIDPSCPDGDDGKIEVIDLKGGYPDYTFEWYKGADKLTETTSSITVGVGTYKVVVTDDRNVSKEQENIEFENIPQPVTISNIEIEEIKCTRDRAKVTITAAGGKGDYEYAIFAGANTAWQSENVFNVLSNTAPGYRFVVRASGVNSCASDPSEYKRIDEPDEIEITPDEPINNNIFGDNKGEITISVIGGTPRTTGDPYEVSWEKDGSGIPDKGLTIENLEAGEYVAIVEDQHCTVRSEVIEVTEPDELLVSIDEDISIPCDGGVGTLIAKPEGGLGTYRYEWFRIEGASTIKINGEEQIKLVDRPRGTYKVVLRDNYTSTEATVLFEDPEPLSLGLDKRDAPCFGEATGKIIFDPQGGTRPYYFSIDNRMTYVSENDLTSLTYEGLREGRYEVWLKDANGCEIDTPEVITVGQANEILITRTSFENATTVGGTDGNLTVSIEGGTGALQLSWSKEGDPTFSANTNTINNLSFGFYKASVTDGNMCLVEKVFEIKEPLPIKVEITSENPILCHDDQFGELLATVTGGFPIESTPADFEYRWYRIVGGNENAINTDFSLDKITDLGTGTYKVVVKDAKGANNFDIFELKQPDDLIVSLASSPTHVKCNGEATGAIDITVTGGPKDETTGEYLPYSFRWSKVGDPDFEATTEDLVGIKAGVYEVVVIDDNLCTTSLPGSVTILEPAEALQISNVNVTNLTGFQTDNGNISLQVSGGTRPYTFSWKNLDDPSFTASTEDIKNLSKGNYELIVTDRNDCTAKITREVTEPEELIVTIQPLLTSEEIQCFGEKTAVPLTTITTGGFGEYTYSWFEKSQGAEVLFTTPSTIARLPAGEYTVLVVDENGNRDTDVYLVEQPGELKIVEAVTHLQCNGDTNGVIDITVTGGVEPYTYSWSNGKATEDLSELIAGKYTVTITDKNKCVIQKEIEVEQPGALFVVDGVIERVYPTAPGLRNGGITINIDGGTLPYTYEWFDINGVKQASTNNFLSNIGAEKYSFKVTDANNCVLEIEDVDLFEPPVLAVNIAPINVISCFGDMVSGSISAIVEGGVPFSSSKQYVYEWFNADTNTKVGTDNYLLENIGAGNYYIIVTDAISQSKTSDIFELKEPGLLAVEMRSDYKNCGDQNDWVITPKITGGTPPFQYDWNTGANTNQLTNVVQGTYQVQITDSRGCTTSGSITVTAPAVLESKYSVNIPTCYKGCDGSIFLETTGGTPPYSYSWNNRSNQEDQIDICAGNYTVTITDSKGCQIIKNIVVDNPEEFIVNLGEDITLCKDQTATIDATISDAGAVYSWTSENDFSSKEPIIEVDEVGIYTVEITDSKGCVATDEIFVDRTTDTVSAEFIASTQVFVGESFVMVNVSNPIPDLLEWEFPEEAEVVLADDNYAELIFDTPGEYEITVTTFRGLCKAVQTKKVIVIDKEFNEDQVREEDKPATISSSIEYKVYPNPTNGKFTVDVILSKALPINVKVFNMVNNTLVDEREDNGKDTYLFEYEMTYLSSGIYFILLETSSGSQVRKLIIE</sequence>
<dbReference type="RefSeq" id="WP_324179812.1">
    <property type="nucleotide sequence ID" value="NZ_BAABAW010000007.1"/>
</dbReference>
<organism evidence="3 4">
    <name type="scientific">Aquimarina gracilis</name>
    <dbReference type="NCBI Taxonomy" id="874422"/>
    <lineage>
        <taxon>Bacteria</taxon>
        <taxon>Pseudomonadati</taxon>
        <taxon>Bacteroidota</taxon>
        <taxon>Flavobacteriia</taxon>
        <taxon>Flavobacteriales</taxon>
        <taxon>Flavobacteriaceae</taxon>
        <taxon>Aquimarina</taxon>
    </lineage>
</organism>
<protein>
    <submittedName>
        <fullName evidence="3">T9SS type A sorting domain-containing protein</fullName>
    </submittedName>
</protein>
<dbReference type="Proteomes" id="UP001327027">
    <property type="component" value="Unassembled WGS sequence"/>
</dbReference>
<proteinExistence type="predicted"/>
<gene>
    <name evidence="3" type="ORF">U6A24_09940</name>
</gene>
<keyword evidence="1" id="KW-0732">Signal</keyword>
<dbReference type="Pfam" id="PF13573">
    <property type="entry name" value="SprB"/>
    <property type="match status" value="6"/>
</dbReference>
<evidence type="ECO:0000259" key="2">
    <source>
        <dbReference type="Pfam" id="PF18962"/>
    </source>
</evidence>
<dbReference type="EMBL" id="JAYKLX010000004">
    <property type="protein sequence ID" value="MEB3345783.1"/>
    <property type="molecule type" value="Genomic_DNA"/>
</dbReference>
<feature type="domain" description="Secretion system C-terminal sorting" evidence="2">
    <location>
        <begin position="2146"/>
        <end position="2222"/>
    </location>
</feature>
<dbReference type="Gene3D" id="2.60.40.740">
    <property type="match status" value="3"/>
</dbReference>
<evidence type="ECO:0000313" key="3">
    <source>
        <dbReference type="EMBL" id="MEB3345783.1"/>
    </source>
</evidence>